<protein>
    <recommendedName>
        <fullName evidence="10">Auxin-induced protein</fullName>
    </recommendedName>
</protein>
<evidence type="ECO:0000256" key="10">
    <source>
        <dbReference type="RuleBase" id="RU004549"/>
    </source>
</evidence>
<comment type="caution">
    <text evidence="12">The sequence shown here is derived from an EMBL/GenBank/DDBJ whole genome shotgun (WGS) entry which is preliminary data.</text>
</comment>
<dbReference type="GO" id="GO:0009734">
    <property type="term" value="P:auxin-activated signaling pathway"/>
    <property type="evidence" value="ECO:0007669"/>
    <property type="project" value="UniProtKB-UniRule"/>
</dbReference>
<dbReference type="InterPro" id="IPR053793">
    <property type="entry name" value="PB1-like"/>
</dbReference>
<comment type="subcellular location">
    <subcellularLocation>
        <location evidence="1 10">Nucleus</location>
    </subcellularLocation>
</comment>
<dbReference type="Gene3D" id="3.10.20.90">
    <property type="entry name" value="Phosphatidylinositol 3-kinase Catalytic Subunit, Chain A, domain 1"/>
    <property type="match status" value="1"/>
</dbReference>
<name>A0AAN9S3B1_PSOTE</name>
<evidence type="ECO:0000256" key="1">
    <source>
        <dbReference type="ARBA" id="ARBA00004123"/>
    </source>
</evidence>
<keyword evidence="13" id="KW-1185">Reference proteome</keyword>
<evidence type="ECO:0000256" key="9">
    <source>
        <dbReference type="ARBA" id="ARBA00025283"/>
    </source>
</evidence>
<dbReference type="EMBL" id="JAYMYS010000006">
    <property type="protein sequence ID" value="KAK7388660.1"/>
    <property type="molecule type" value="Genomic_DNA"/>
</dbReference>
<feature type="domain" description="PB1" evidence="11">
    <location>
        <begin position="155"/>
        <end position="232"/>
    </location>
</feature>
<reference evidence="12 13" key="1">
    <citation type="submission" date="2024-01" db="EMBL/GenBank/DDBJ databases">
        <title>The genomes of 5 underutilized Papilionoideae crops provide insights into root nodulation and disease resistanc.</title>
        <authorList>
            <person name="Jiang F."/>
        </authorList>
    </citation>
    <scope>NUCLEOTIDE SEQUENCE [LARGE SCALE GENOMIC DNA]</scope>
    <source>
        <strain evidence="12">DUOXIRENSHENG_FW03</strain>
        <tissue evidence="12">Leaves</tissue>
    </source>
</reference>
<keyword evidence="8 10" id="KW-0927">Auxin signaling pathway</keyword>
<proteinExistence type="inferred from homology"/>
<evidence type="ECO:0000256" key="3">
    <source>
        <dbReference type="ARBA" id="ARBA00011726"/>
    </source>
</evidence>
<gene>
    <name evidence="12" type="ORF">VNO78_23482</name>
</gene>
<evidence type="ECO:0000256" key="4">
    <source>
        <dbReference type="ARBA" id="ARBA00022491"/>
    </source>
</evidence>
<evidence type="ECO:0000259" key="11">
    <source>
        <dbReference type="PROSITE" id="PS51745"/>
    </source>
</evidence>
<comment type="subunit">
    <text evidence="3 10">Homodimers and heterodimers.</text>
</comment>
<dbReference type="PANTHER" id="PTHR31734:SF38">
    <property type="entry name" value="AUXIN-RESPONSIVE PROTEIN IAA29"/>
    <property type="match status" value="1"/>
</dbReference>
<dbReference type="InterPro" id="IPR033389">
    <property type="entry name" value="AUX/IAA_dom"/>
</dbReference>
<dbReference type="PANTHER" id="PTHR31734">
    <property type="entry name" value="AUXIN-RESPONSIVE PROTEIN IAA17"/>
    <property type="match status" value="1"/>
</dbReference>
<keyword evidence="6 10" id="KW-0804">Transcription</keyword>
<sequence>MRRESNLSSGWSQIEREATGSGKRVTLIRTGLALFRTRCPVRARPRLEPPFIPSTYSVCRYHWMELQLGLGLPATPSKLLDLNSRAQDPWNNRKRTHTLMIPTTLSLLPSHHHYCDGDEGWPPLNNWRKKLRVGGGNNNDEMVWVGASCATLEVGGYIKVKMEGVGIARKVHLRTHQSFKALKETLMNMFGKSHQQSNTYQLAYQDKDGDWLLAQDVPWRQVHLLFLSILSFLYHNLFHLLLTSMSLSYPEVSLALHDNSNCSRPPHESSLHINLVDRPSLRKLDPSCLLFFLFR</sequence>
<dbReference type="PROSITE" id="PS51745">
    <property type="entry name" value="PB1"/>
    <property type="match status" value="1"/>
</dbReference>
<keyword evidence="4 10" id="KW-0678">Repressor</keyword>
<dbReference type="SUPFAM" id="SSF54277">
    <property type="entry name" value="CAD &amp; PB1 domains"/>
    <property type="match status" value="1"/>
</dbReference>
<evidence type="ECO:0000256" key="2">
    <source>
        <dbReference type="ARBA" id="ARBA00006728"/>
    </source>
</evidence>
<comment type="function">
    <text evidence="9">Aux/IAA proteins are short-lived transcriptional factors that function as repressors of early auxin response genes at low auxin concentrations. Repression is thought to result from the interaction with auxin response factors (ARFs), proteins that bind to the auxin-responsive promoter element (AuxRE). Formation of heterodimers with ARF proteins may alter their ability to modulate early auxin response genes expression.</text>
</comment>
<evidence type="ECO:0000256" key="5">
    <source>
        <dbReference type="ARBA" id="ARBA00023015"/>
    </source>
</evidence>
<keyword evidence="7 10" id="KW-0539">Nucleus</keyword>
<evidence type="ECO:0000313" key="12">
    <source>
        <dbReference type="EMBL" id="KAK7388660.1"/>
    </source>
</evidence>
<comment type="similarity">
    <text evidence="2 10">Belongs to the Aux/IAA family.</text>
</comment>
<organism evidence="12 13">
    <name type="scientific">Psophocarpus tetragonolobus</name>
    <name type="common">Winged bean</name>
    <name type="synonym">Dolichos tetragonolobus</name>
    <dbReference type="NCBI Taxonomy" id="3891"/>
    <lineage>
        <taxon>Eukaryota</taxon>
        <taxon>Viridiplantae</taxon>
        <taxon>Streptophyta</taxon>
        <taxon>Embryophyta</taxon>
        <taxon>Tracheophyta</taxon>
        <taxon>Spermatophyta</taxon>
        <taxon>Magnoliopsida</taxon>
        <taxon>eudicotyledons</taxon>
        <taxon>Gunneridae</taxon>
        <taxon>Pentapetalae</taxon>
        <taxon>rosids</taxon>
        <taxon>fabids</taxon>
        <taxon>Fabales</taxon>
        <taxon>Fabaceae</taxon>
        <taxon>Papilionoideae</taxon>
        <taxon>50 kb inversion clade</taxon>
        <taxon>NPAAA clade</taxon>
        <taxon>indigoferoid/millettioid clade</taxon>
        <taxon>Phaseoleae</taxon>
        <taxon>Psophocarpus</taxon>
    </lineage>
</organism>
<dbReference type="AlphaFoldDB" id="A0AAN9S3B1"/>
<dbReference type="GO" id="GO:0006355">
    <property type="term" value="P:regulation of DNA-templated transcription"/>
    <property type="evidence" value="ECO:0007669"/>
    <property type="project" value="InterPro"/>
</dbReference>
<evidence type="ECO:0000256" key="8">
    <source>
        <dbReference type="ARBA" id="ARBA00023294"/>
    </source>
</evidence>
<keyword evidence="5 10" id="KW-0805">Transcription regulation</keyword>
<dbReference type="Pfam" id="PF02309">
    <property type="entry name" value="AUX_IAA"/>
    <property type="match status" value="2"/>
</dbReference>
<evidence type="ECO:0000256" key="6">
    <source>
        <dbReference type="ARBA" id="ARBA00023163"/>
    </source>
</evidence>
<dbReference type="Proteomes" id="UP001386955">
    <property type="component" value="Unassembled WGS sequence"/>
</dbReference>
<evidence type="ECO:0000313" key="13">
    <source>
        <dbReference type="Proteomes" id="UP001386955"/>
    </source>
</evidence>
<dbReference type="InterPro" id="IPR003311">
    <property type="entry name" value="AUX_IAA"/>
</dbReference>
<dbReference type="GO" id="GO:0005634">
    <property type="term" value="C:nucleus"/>
    <property type="evidence" value="ECO:0007669"/>
    <property type="project" value="UniProtKB-SubCell"/>
</dbReference>
<evidence type="ECO:0000256" key="7">
    <source>
        <dbReference type="ARBA" id="ARBA00023242"/>
    </source>
</evidence>
<accession>A0AAN9S3B1</accession>